<evidence type="ECO:0000313" key="2">
    <source>
        <dbReference type="EMBL" id="MCM3713470.1"/>
    </source>
</evidence>
<proteinExistence type="predicted"/>
<dbReference type="AlphaFoldDB" id="A0A9X2DP91"/>
<sequence length="90" mass="10293">MKQRDLGQNEYDELKQIELAIQSAEHMVGQATRSMDEEQLEAATNALQDARNQLKKATAFETGVDQHFFEMSEELLAKADHQLKEAKDKE</sequence>
<keyword evidence="3" id="KW-1185">Reference proteome</keyword>
<accession>A0A9X2DP91</accession>
<comment type="caution">
    <text evidence="2">The sequence shown here is derived from an EMBL/GenBank/DDBJ whole genome shotgun (WGS) entry which is preliminary data.</text>
</comment>
<dbReference type="RefSeq" id="WP_251222291.1">
    <property type="nucleotide sequence ID" value="NZ_JAMBOL010000003.1"/>
</dbReference>
<organism evidence="2 3">
    <name type="scientific">Halalkalibacter oceani</name>
    <dbReference type="NCBI Taxonomy" id="1653776"/>
    <lineage>
        <taxon>Bacteria</taxon>
        <taxon>Bacillati</taxon>
        <taxon>Bacillota</taxon>
        <taxon>Bacilli</taxon>
        <taxon>Bacillales</taxon>
        <taxon>Bacillaceae</taxon>
        <taxon>Halalkalibacter</taxon>
    </lineage>
</organism>
<dbReference type="InterPro" id="IPR020314">
    <property type="entry name" value="Uncharacterised_YpzA"/>
</dbReference>
<feature type="coiled-coil region" evidence="1">
    <location>
        <begin position="33"/>
        <end position="89"/>
    </location>
</feature>
<dbReference type="Pfam" id="PF10819">
    <property type="entry name" value="DUF2564"/>
    <property type="match status" value="1"/>
</dbReference>
<evidence type="ECO:0000256" key="1">
    <source>
        <dbReference type="SAM" id="Coils"/>
    </source>
</evidence>
<reference evidence="2" key="1">
    <citation type="submission" date="2022-05" db="EMBL/GenBank/DDBJ databases">
        <title>Comparative Genomics of Spacecraft Associated Microbes.</title>
        <authorList>
            <person name="Tran M.T."/>
            <person name="Wright A."/>
            <person name="Seuylemezian A."/>
            <person name="Eisen J."/>
            <person name="Coil D."/>
        </authorList>
    </citation>
    <scope>NUCLEOTIDE SEQUENCE</scope>
    <source>
        <strain evidence="2">214.1.1</strain>
    </source>
</reference>
<name>A0A9X2DP91_9BACI</name>
<dbReference type="EMBL" id="JAMBOL010000003">
    <property type="protein sequence ID" value="MCM3713470.1"/>
    <property type="molecule type" value="Genomic_DNA"/>
</dbReference>
<gene>
    <name evidence="2" type="ORF">M3202_05195</name>
</gene>
<keyword evidence="1" id="KW-0175">Coiled coil</keyword>
<protein>
    <submittedName>
        <fullName evidence="2">DUF2564 family protein</fullName>
    </submittedName>
</protein>
<evidence type="ECO:0000313" key="3">
    <source>
        <dbReference type="Proteomes" id="UP001139179"/>
    </source>
</evidence>
<dbReference type="Proteomes" id="UP001139179">
    <property type="component" value="Unassembled WGS sequence"/>
</dbReference>